<keyword evidence="3" id="KW-1185">Reference proteome</keyword>
<gene>
    <name evidence="2" type="ORF">SCP_0501210</name>
</gene>
<reference evidence="2 3" key="1">
    <citation type="journal article" date="2018" name="Sci. Rep.">
        <title>Genome sequence of the cauliflower mushroom Sparassis crispa (Hanabiratake) and its association with beneficial usage.</title>
        <authorList>
            <person name="Kiyama R."/>
            <person name="Furutani Y."/>
            <person name="Kawaguchi K."/>
            <person name="Nakanishi T."/>
        </authorList>
    </citation>
    <scope>NUCLEOTIDE SEQUENCE [LARGE SCALE GENOMIC DNA]</scope>
</reference>
<proteinExistence type="predicted"/>
<dbReference type="EMBL" id="BFAD01000005">
    <property type="protein sequence ID" value="GBE83075.1"/>
    <property type="molecule type" value="Genomic_DNA"/>
</dbReference>
<name>A0A401GLL8_9APHY</name>
<accession>A0A401GLL8</accession>
<protein>
    <recommendedName>
        <fullName evidence="4">Reverse transcriptase domain-containing protein</fullName>
    </recommendedName>
</protein>
<evidence type="ECO:0000313" key="2">
    <source>
        <dbReference type="EMBL" id="GBE83075.1"/>
    </source>
</evidence>
<dbReference type="InterPro" id="IPR043502">
    <property type="entry name" value="DNA/RNA_pol_sf"/>
</dbReference>
<comment type="caution">
    <text evidence="2">The sequence shown here is derived from an EMBL/GenBank/DDBJ whole genome shotgun (WGS) entry which is preliminary data.</text>
</comment>
<feature type="region of interest" description="Disordered" evidence="1">
    <location>
        <begin position="1"/>
        <end position="40"/>
    </location>
</feature>
<evidence type="ECO:0000313" key="3">
    <source>
        <dbReference type="Proteomes" id="UP000287166"/>
    </source>
</evidence>
<organism evidence="2 3">
    <name type="scientific">Sparassis crispa</name>
    <dbReference type="NCBI Taxonomy" id="139825"/>
    <lineage>
        <taxon>Eukaryota</taxon>
        <taxon>Fungi</taxon>
        <taxon>Dikarya</taxon>
        <taxon>Basidiomycota</taxon>
        <taxon>Agaricomycotina</taxon>
        <taxon>Agaricomycetes</taxon>
        <taxon>Polyporales</taxon>
        <taxon>Sparassidaceae</taxon>
        <taxon>Sparassis</taxon>
    </lineage>
</organism>
<feature type="compositionally biased region" description="Low complexity" evidence="1">
    <location>
        <begin position="385"/>
        <end position="403"/>
    </location>
</feature>
<dbReference type="RefSeq" id="XP_027613988.1">
    <property type="nucleotide sequence ID" value="XM_027758187.1"/>
</dbReference>
<dbReference type="InParanoid" id="A0A401GLL8"/>
<evidence type="ECO:0000256" key="1">
    <source>
        <dbReference type="SAM" id="MobiDB-lite"/>
    </source>
</evidence>
<evidence type="ECO:0008006" key="4">
    <source>
        <dbReference type="Google" id="ProtNLM"/>
    </source>
</evidence>
<dbReference type="GeneID" id="38779992"/>
<dbReference type="Proteomes" id="UP000287166">
    <property type="component" value="Unassembled WGS sequence"/>
</dbReference>
<feature type="region of interest" description="Disordered" evidence="1">
    <location>
        <begin position="327"/>
        <end position="426"/>
    </location>
</feature>
<dbReference type="PANTHER" id="PTHR33050">
    <property type="entry name" value="REVERSE TRANSCRIPTASE DOMAIN-CONTAINING PROTEIN"/>
    <property type="match status" value="1"/>
</dbReference>
<dbReference type="PANTHER" id="PTHR33050:SF7">
    <property type="entry name" value="RIBONUCLEASE H"/>
    <property type="match status" value="1"/>
</dbReference>
<dbReference type="InterPro" id="IPR052055">
    <property type="entry name" value="Hepadnavirus_pol/RT"/>
</dbReference>
<dbReference type="AlphaFoldDB" id="A0A401GLL8"/>
<sequence length="1024" mass="113215">MTGSIAPTGAANKDTSTIQPGSGSGGTNLPGSSPLTTAEKKAENLARTARNLLLQQRRDAQEANVPADEPLFHIISRPSTPTSSVPSTTIPAAHNVVGLLSAFSQFSPGSQKKLQTLINTSLPTADNSLPDSVPKLLFSIERERPSSSTSHAQSFGIHPFILNLGQNRVHIPLSLFTTASTNKLHNNSTSIKQNIVYNASGTKCHLIDLTQFQTESEMDVADWHEAWNRCIPFLRTHSDTAVAQRWEEHYQFLSKQDDFKRDFHAILTFDIEQRTRYSIAPEAHNEDAYQRCFEARLTGTPIGVAEHTIRTTVTPVVIRETLPPTNLPFERAREPIPGPLPSASVAAGPATNSLNARKRQRRKESTRSRDISTTNLCSALTRPLSASPSSSIPPSASASSIIPNNTSAPSVAPLNTEPAQENAPNEGDATLLLGARLCPLDDFEEWYPPPNLSAPDEPHVYFNDLQPEPSPFDNDSDFSLILTPYSAPDFQRYLDNAGLLARYPELCFKITHRFLLGDLAPILESFTPDNLPSANDHTEVIREYISEELALGRFTGPFTRAQLETKIGPFRSSPLQVATKVGACGEPDKFRICRHLSYKGTLGQSVNDEIDAKDYPTRWGKATDVAKIISAAPPGTQVATLDIAGAYRTIPVKPDHKRFLVVYFRGFFYMDHNVPFGLASASGLQGEVADATVDIWESLAVSPVVKWVDDFALFRFPCETGPFADGNFHYHYDLTHAKELIAPLRIPWHLTKGQEFADSFDYVGFHWDITLRTVSLSERKRLKYHAHLLLFLQTYENSQVSKKEAQSLICKLSHVTFVHSHGRSYMSNLYAWLRTFNNDFTPRYMRSSVISDLKWWLSTLSIPSAPRSLTGRGPTRDYGIWVDASTSTGIGIIWNGHWAAWRSLEGWKIPGRDIGWLEGIAAEIAILIACAMGIRDANILIRSDNDGIIGAFEKGRSNNAETNLCIRRSEEVFRVTGLSASLIYVNTKDNLADPVSRGIYPADSLRLPLSLDLPAPIAPLFAHA</sequence>
<dbReference type="OrthoDB" id="3248529at2759"/>
<dbReference type="SUPFAM" id="SSF56672">
    <property type="entry name" value="DNA/RNA polymerases"/>
    <property type="match status" value="1"/>
</dbReference>